<dbReference type="PANTHER" id="PTHR30040:SF2">
    <property type="entry name" value="FAD:PROTEIN FMN TRANSFERASE"/>
    <property type="match status" value="1"/>
</dbReference>
<keyword evidence="11" id="KW-0449">Lipoprotein</keyword>
<keyword evidence="12" id="KW-1185">Reference proteome</keyword>
<evidence type="ECO:0000256" key="10">
    <source>
        <dbReference type="ARBA" id="ARBA00048540"/>
    </source>
</evidence>
<dbReference type="SUPFAM" id="SSF143631">
    <property type="entry name" value="ApbE-like"/>
    <property type="match status" value="1"/>
</dbReference>
<keyword evidence="7" id="KW-0274">FAD</keyword>
<dbReference type="Proteomes" id="UP000779507">
    <property type="component" value="Unassembled WGS sequence"/>
</dbReference>
<dbReference type="InterPro" id="IPR003374">
    <property type="entry name" value="ApbE-like_sf"/>
</dbReference>
<comment type="cofactor">
    <cofactor evidence="1">
        <name>Mg(2+)</name>
        <dbReference type="ChEBI" id="CHEBI:18420"/>
    </cofactor>
</comment>
<evidence type="ECO:0000313" key="12">
    <source>
        <dbReference type="Proteomes" id="UP000779507"/>
    </source>
</evidence>
<comment type="catalytic activity">
    <reaction evidence="10">
        <text>L-threonyl-[protein] + FAD = FMN-L-threonyl-[protein] + AMP + H(+)</text>
        <dbReference type="Rhea" id="RHEA:36847"/>
        <dbReference type="Rhea" id="RHEA-COMP:11060"/>
        <dbReference type="Rhea" id="RHEA-COMP:11061"/>
        <dbReference type="ChEBI" id="CHEBI:15378"/>
        <dbReference type="ChEBI" id="CHEBI:30013"/>
        <dbReference type="ChEBI" id="CHEBI:57692"/>
        <dbReference type="ChEBI" id="CHEBI:74257"/>
        <dbReference type="ChEBI" id="CHEBI:456215"/>
        <dbReference type="EC" id="2.7.1.180"/>
    </reaction>
</comment>
<accession>A0ABX2FYE8</accession>
<name>A0ABX2FYE8_9BACT</name>
<evidence type="ECO:0000256" key="7">
    <source>
        <dbReference type="ARBA" id="ARBA00022827"/>
    </source>
</evidence>
<keyword evidence="8" id="KW-0460">Magnesium</keyword>
<dbReference type="Gene3D" id="3.10.520.10">
    <property type="entry name" value="ApbE-like domains"/>
    <property type="match status" value="1"/>
</dbReference>
<evidence type="ECO:0000256" key="6">
    <source>
        <dbReference type="ARBA" id="ARBA00022723"/>
    </source>
</evidence>
<evidence type="ECO:0000256" key="4">
    <source>
        <dbReference type="ARBA" id="ARBA00022630"/>
    </source>
</evidence>
<evidence type="ECO:0000256" key="9">
    <source>
        <dbReference type="ARBA" id="ARBA00031306"/>
    </source>
</evidence>
<protein>
    <recommendedName>
        <fullName evidence="3">FAD:protein FMN transferase</fullName>
        <ecNumber evidence="2">2.7.1.180</ecNumber>
    </recommendedName>
    <alternativeName>
        <fullName evidence="9">Flavin transferase</fullName>
    </alternativeName>
</protein>
<sequence>MPRVYTRAAHLMGSHFTFTAVSAGDSLAWRALRAGLRETGRIDRLFSYWDSTSQVVKINRSAGVRPVAVDPEVYDLIERTLKISALSGGAFDVTFASGDKIYQFDRQEHPGLPDSATVRRSVQRIGWQKVRLDPATHSVFLPEKGMRINLAGVLQGYGVRRAAETMKKMGIAGGLINGSGDVYCWGHQPDGSSWRIAIGDPAPTILLNVPLDSTTRLAANVGVDYYASALSDKIDQVMLAPSASDVRSHADFGLSRTLADKLTTVGAGAGVSPLTATRRWARPGCWARPWPRCCPACA</sequence>
<organism evidence="11 12">
    <name type="scientific">Hymenobacter caeli</name>
    <dbReference type="NCBI Taxonomy" id="2735894"/>
    <lineage>
        <taxon>Bacteria</taxon>
        <taxon>Pseudomonadati</taxon>
        <taxon>Bacteroidota</taxon>
        <taxon>Cytophagia</taxon>
        <taxon>Cytophagales</taxon>
        <taxon>Hymenobacteraceae</taxon>
        <taxon>Hymenobacter</taxon>
    </lineage>
</organism>
<evidence type="ECO:0000256" key="8">
    <source>
        <dbReference type="ARBA" id="ARBA00022842"/>
    </source>
</evidence>
<evidence type="ECO:0000256" key="2">
    <source>
        <dbReference type="ARBA" id="ARBA00011955"/>
    </source>
</evidence>
<evidence type="ECO:0000313" key="11">
    <source>
        <dbReference type="EMBL" id="NRT21471.1"/>
    </source>
</evidence>
<reference evidence="11 12" key="1">
    <citation type="submission" date="2020-05" db="EMBL/GenBank/DDBJ databases">
        <title>Genomic Encyclopedia of Type Strains, Phase IV (KMG-V): Genome sequencing to study the core and pangenomes of soil and plant-associated prokaryotes.</title>
        <authorList>
            <person name="Whitman W."/>
        </authorList>
    </citation>
    <scope>NUCLEOTIDE SEQUENCE [LARGE SCALE GENOMIC DNA]</scope>
    <source>
        <strain evidence="11 12">9A</strain>
    </source>
</reference>
<keyword evidence="6" id="KW-0479">Metal-binding</keyword>
<gene>
    <name evidence="11" type="ORF">HNP98_004318</name>
</gene>
<dbReference type="Pfam" id="PF02424">
    <property type="entry name" value="ApbE"/>
    <property type="match status" value="1"/>
</dbReference>
<dbReference type="InterPro" id="IPR024932">
    <property type="entry name" value="ApbE"/>
</dbReference>
<dbReference type="EC" id="2.7.1.180" evidence="2"/>
<keyword evidence="5" id="KW-0808">Transferase</keyword>
<comment type="caution">
    <text evidence="11">The sequence shown here is derived from an EMBL/GenBank/DDBJ whole genome shotgun (WGS) entry which is preliminary data.</text>
</comment>
<evidence type="ECO:0000256" key="3">
    <source>
        <dbReference type="ARBA" id="ARBA00016337"/>
    </source>
</evidence>
<dbReference type="RefSeq" id="WP_173812219.1">
    <property type="nucleotide sequence ID" value="NZ_JABSNP010000036.1"/>
</dbReference>
<proteinExistence type="predicted"/>
<dbReference type="EMBL" id="JABSNP010000036">
    <property type="protein sequence ID" value="NRT21471.1"/>
    <property type="molecule type" value="Genomic_DNA"/>
</dbReference>
<evidence type="ECO:0000256" key="5">
    <source>
        <dbReference type="ARBA" id="ARBA00022679"/>
    </source>
</evidence>
<dbReference type="PANTHER" id="PTHR30040">
    <property type="entry name" value="THIAMINE BIOSYNTHESIS LIPOPROTEIN APBE"/>
    <property type="match status" value="1"/>
</dbReference>
<evidence type="ECO:0000256" key="1">
    <source>
        <dbReference type="ARBA" id="ARBA00001946"/>
    </source>
</evidence>
<keyword evidence="4" id="KW-0285">Flavoprotein</keyword>